<keyword evidence="5 7" id="KW-0472">Membrane</keyword>
<evidence type="ECO:0000313" key="9">
    <source>
        <dbReference type="EMBL" id="CAL2104815.1"/>
    </source>
</evidence>
<evidence type="ECO:0000256" key="5">
    <source>
        <dbReference type="ARBA" id="ARBA00023136"/>
    </source>
</evidence>
<dbReference type="RefSeq" id="WP_348747101.1">
    <property type="nucleotide sequence ID" value="NZ_OZ038525.1"/>
</dbReference>
<evidence type="ECO:0000256" key="3">
    <source>
        <dbReference type="ARBA" id="ARBA00022452"/>
    </source>
</evidence>
<dbReference type="InterPro" id="IPR012910">
    <property type="entry name" value="Plug_dom"/>
</dbReference>
<accession>A0ABM9PGT1</accession>
<dbReference type="InterPro" id="IPR037066">
    <property type="entry name" value="Plug_dom_sf"/>
</dbReference>
<dbReference type="Gene3D" id="2.60.40.1120">
    <property type="entry name" value="Carboxypeptidase-like, regulatory domain"/>
    <property type="match status" value="1"/>
</dbReference>
<evidence type="ECO:0000256" key="6">
    <source>
        <dbReference type="ARBA" id="ARBA00023237"/>
    </source>
</evidence>
<dbReference type="Pfam" id="PF13715">
    <property type="entry name" value="CarbopepD_reg_2"/>
    <property type="match status" value="1"/>
</dbReference>
<evidence type="ECO:0000313" key="10">
    <source>
        <dbReference type="Proteomes" id="UP001497602"/>
    </source>
</evidence>
<evidence type="ECO:0000256" key="7">
    <source>
        <dbReference type="PROSITE-ProRule" id="PRU01360"/>
    </source>
</evidence>
<dbReference type="Pfam" id="PF07715">
    <property type="entry name" value="Plug"/>
    <property type="match status" value="1"/>
</dbReference>
<protein>
    <submittedName>
        <fullName evidence="9">TonB-dependent starch-binding outer membrane protein SusC</fullName>
    </submittedName>
</protein>
<keyword evidence="6 7" id="KW-0998">Cell outer membrane</keyword>
<comment type="caution">
    <text evidence="9">The sequence shown here is derived from an EMBL/GenBank/DDBJ whole genome shotgun (WGS) entry which is preliminary data.</text>
</comment>
<dbReference type="Gene3D" id="2.170.130.10">
    <property type="entry name" value="TonB-dependent receptor, plug domain"/>
    <property type="match status" value="1"/>
</dbReference>
<keyword evidence="2 7" id="KW-0813">Transport</keyword>
<dbReference type="InterPro" id="IPR023997">
    <property type="entry name" value="TonB-dep_OMP_SusC/RagA_CS"/>
</dbReference>
<dbReference type="EMBL" id="CAXJRC010000001">
    <property type="protein sequence ID" value="CAL2104815.1"/>
    <property type="molecule type" value="Genomic_DNA"/>
</dbReference>
<dbReference type="PROSITE" id="PS52016">
    <property type="entry name" value="TONB_DEPENDENT_REC_3"/>
    <property type="match status" value="1"/>
</dbReference>
<evidence type="ECO:0000256" key="1">
    <source>
        <dbReference type="ARBA" id="ARBA00004571"/>
    </source>
</evidence>
<feature type="domain" description="TonB-dependent receptor plug" evidence="8">
    <location>
        <begin position="137"/>
        <end position="265"/>
    </location>
</feature>
<dbReference type="InterPro" id="IPR023996">
    <property type="entry name" value="TonB-dep_OMP_SusC/RagA"/>
</dbReference>
<evidence type="ECO:0000259" key="8">
    <source>
        <dbReference type="Pfam" id="PF07715"/>
    </source>
</evidence>
<evidence type="ECO:0000256" key="2">
    <source>
        <dbReference type="ARBA" id="ARBA00022448"/>
    </source>
</evidence>
<dbReference type="SUPFAM" id="SSF56935">
    <property type="entry name" value="Porins"/>
    <property type="match status" value="1"/>
</dbReference>
<dbReference type="SUPFAM" id="SSF49464">
    <property type="entry name" value="Carboxypeptidase regulatory domain-like"/>
    <property type="match status" value="1"/>
</dbReference>
<comment type="subcellular location">
    <subcellularLocation>
        <location evidence="1 7">Cell outer membrane</location>
        <topology evidence="1 7">Multi-pass membrane protein</topology>
    </subcellularLocation>
</comment>
<dbReference type="InterPro" id="IPR036942">
    <property type="entry name" value="Beta-barrel_TonB_sf"/>
</dbReference>
<keyword evidence="10" id="KW-1185">Reference proteome</keyword>
<reference evidence="9 10" key="1">
    <citation type="submission" date="2024-05" db="EMBL/GenBank/DDBJ databases">
        <authorList>
            <person name="Duchaud E."/>
        </authorList>
    </citation>
    <scope>NUCLEOTIDE SEQUENCE [LARGE SCALE GENOMIC DNA]</scope>
    <source>
        <strain evidence="9">Ena-SAMPLE-TAB-13-05-2024-13:56:06:370-140305</strain>
    </source>
</reference>
<organism evidence="9 10">
    <name type="scientific">Tenacibaculum vairaonense</name>
    <dbReference type="NCBI Taxonomy" id="3137860"/>
    <lineage>
        <taxon>Bacteria</taxon>
        <taxon>Pseudomonadati</taxon>
        <taxon>Bacteroidota</taxon>
        <taxon>Flavobacteriia</taxon>
        <taxon>Flavobacteriales</taxon>
        <taxon>Flavobacteriaceae</taxon>
        <taxon>Tenacibaculum</taxon>
    </lineage>
</organism>
<proteinExistence type="inferred from homology"/>
<dbReference type="InterPro" id="IPR008969">
    <property type="entry name" value="CarboxyPept-like_regulatory"/>
</dbReference>
<name>A0ABM9PGT1_9FLAO</name>
<evidence type="ECO:0000256" key="4">
    <source>
        <dbReference type="ARBA" id="ARBA00022692"/>
    </source>
</evidence>
<comment type="similarity">
    <text evidence="7">Belongs to the TonB-dependent receptor family.</text>
</comment>
<dbReference type="InterPro" id="IPR039426">
    <property type="entry name" value="TonB-dep_rcpt-like"/>
</dbReference>
<keyword evidence="4 7" id="KW-0812">Transmembrane</keyword>
<gene>
    <name evidence="9" type="ORF">T190115A13A_100103</name>
</gene>
<keyword evidence="3 7" id="KW-1134">Transmembrane beta strand</keyword>
<dbReference type="Proteomes" id="UP001497602">
    <property type="component" value="Unassembled WGS sequence"/>
</dbReference>
<dbReference type="NCBIfam" id="TIGR04057">
    <property type="entry name" value="SusC_RagA_signa"/>
    <property type="match status" value="1"/>
</dbReference>
<sequence length="1103" mass="122155">MRQYILTIVNKENKMGNKNFLVTVLTFLVSICTYAQSTSIKGIISDGNFPLPGANVTVVNSDKGATTDFDGNFIINNVSSGNLVLSVSFIGHETKTVNVTVISGETKNIGTIVLQPLSEQLNEIVVTALGIKKEEKSLGYAVSTLKPKELAEAKETNLVNSLNGKVAGVQITNGSSGVGSSSRVVIRGEVSLNSGQNGPLFIVDGVPINNRTYLNTIQNTGGSEMQEVDYGNGASEINSDDIESMSVLKGASATALYGSRGANGVILINTKSAKRNKKLQVEVNTGLTLESVLRLPKYQNKYGQGWAGDFKYVDGLNNALGSNDQEDVSWGPQALGQLITQFDSPTTGGLRAGDIFARGWVRNADGTITSPATDPNDIIATPFVTRPNNVEDFFRTGHTSTISTSVGFGGEKSDVVFSLGLLDSEGIIPNTDLTRKSFRVNGSVDVTDKMKLSLKSNYINSKSNNRPSSGYGSESAMYIFTWYGRTVNTNALKEYWQRGYEGLEQFNYNYAWHDNPYFMLNENTNAFDKHRLLGNIKLEYQFTDALKLQARSGMDYYSDHRESKRAYSTQRFLQGAYKDERVNFKEINTDVLLSYKKDISDSFGLNVDLGGNIMEQEVNFLSNIANKLVIPGIYNLKNSGLPLVTDQYKLEKEIRSLYGVFGLSYDNKLFLELSARNDWSSTLPEDNNSYFYPSASLSAVMTDIFEMPEMFNFFKLRGSWAKVGNDTEPYNLKTPYQYQIPYAGNRTLSRGNVLLNENLKPEQITSYEVGADLRMFGNSVNLDLTYYRSISEDQIIRVPVSNTVGYLSQVINGGKIQNQGIEALLTVKPVKNENFEWASSINFTKNEGKVLELPEGTDGVLTTNFASVYDAEGSKVFIQARKGEKLGNMYGRRFKRHNGKIVYKDGAPVIEDELQLLGNYNPDFSLGFNNSFTYKNFSLSFLVDWKQGGTLISRTKQVGTYAGNLESSVDRNAYKDIVPDGVKEVNGQYVPLTDADAVGWWAYYKPLYNRKSHQETGIVDATYVKLREVKFGYNVPTTLVEKLGMESIRVSLVGRNLALWTPSSNPHFDPETLALQGSNIVPGIEDVSYPSARSYGINFLFKF</sequence>
<dbReference type="Gene3D" id="2.40.170.20">
    <property type="entry name" value="TonB-dependent receptor, beta-barrel domain"/>
    <property type="match status" value="1"/>
</dbReference>
<dbReference type="NCBIfam" id="TIGR04056">
    <property type="entry name" value="OMP_RagA_SusC"/>
    <property type="match status" value="1"/>
</dbReference>